<evidence type="ECO:0000313" key="1">
    <source>
        <dbReference type="EMBL" id="MFO3668120.1"/>
    </source>
</evidence>
<gene>
    <name evidence="1" type="ORF">ACCQ42_10190</name>
</gene>
<comment type="caution">
    <text evidence="1">The sequence shown here is derived from an EMBL/GenBank/DDBJ whole genome shotgun (WGS) entry which is preliminary data.</text>
</comment>
<dbReference type="RefSeq" id="WP_158698389.1">
    <property type="nucleotide sequence ID" value="NZ_JBGMEF010000057.1"/>
</dbReference>
<reference evidence="1 2" key="1">
    <citation type="journal article" date="2025" name="Anaerobe">
        <title>Description of Anaerococcus kampingiae sp. nov., Anaerococcus groningensis sp. nov., Anaerococcus martiniensis sp. nov., and Anaerococcus cruorum sp. nov., isolated from human clinical specimens.</title>
        <authorList>
            <person name="Boiten K.E."/>
            <person name="Meijer J."/>
            <person name="van Wezel E.M."/>
            <person name="Veloo A.C.M."/>
        </authorList>
    </citation>
    <scope>NUCLEOTIDE SEQUENCE [LARGE SCALE GENOMIC DNA]</scope>
    <source>
        <strain evidence="1 2">ENR0874</strain>
    </source>
</reference>
<dbReference type="Proteomes" id="UP001637994">
    <property type="component" value="Unassembled WGS sequence"/>
</dbReference>
<keyword evidence="2" id="KW-1185">Reference proteome</keyword>
<sequence>MDIFKLISELGFPIVMNLILIVQINGKLDKIIEEIQKS</sequence>
<name>A0ABW9MFI2_9FIRM</name>
<evidence type="ECO:0000313" key="2">
    <source>
        <dbReference type="Proteomes" id="UP001637994"/>
    </source>
</evidence>
<dbReference type="EMBL" id="JBGMEF010000057">
    <property type="protein sequence ID" value="MFO3668120.1"/>
    <property type="molecule type" value="Genomic_DNA"/>
</dbReference>
<accession>A0ABW9MFI2</accession>
<organism evidence="1 2">
    <name type="scientific">Anaerococcus kampingae</name>
    <dbReference type="NCBI Taxonomy" id="3115614"/>
    <lineage>
        <taxon>Bacteria</taxon>
        <taxon>Bacillati</taxon>
        <taxon>Bacillota</taxon>
        <taxon>Tissierellia</taxon>
        <taxon>Tissierellales</taxon>
        <taxon>Peptoniphilaceae</taxon>
        <taxon>Anaerococcus</taxon>
    </lineage>
</organism>
<proteinExistence type="predicted"/>
<protein>
    <submittedName>
        <fullName evidence="1">YvrJ family protein</fullName>
    </submittedName>
</protein>